<dbReference type="InterPro" id="IPR040437">
    <property type="entry name" value="F10E9.3-like"/>
</dbReference>
<dbReference type="WormBase" id="T22F7.4">
    <property type="protein sequence ID" value="CE39778"/>
    <property type="gene ID" value="WBGene00020703"/>
</dbReference>
<name>Q8MP14_CAEEL</name>
<feature type="chain" id="PRO_5004310776" evidence="1">
    <location>
        <begin position="21"/>
        <end position="200"/>
    </location>
</feature>
<dbReference type="CTD" id="188758"/>
<gene>
    <name evidence="2" type="ORF">CELE_T22F7.4</name>
    <name evidence="2 4" type="ORF">T22F7.4</name>
</gene>
<dbReference type="PaxDb" id="6239-T22F7.4"/>
<dbReference type="PANTHER" id="PTHR36953:SF3">
    <property type="entry name" value="DUF19 DOMAIN-CONTAINING PROTEIN-RELATED"/>
    <property type="match status" value="1"/>
</dbReference>
<accession>Q8MP14</accession>
<proteinExistence type="predicted"/>
<dbReference type="Proteomes" id="UP000001940">
    <property type="component" value="Chromosome III"/>
</dbReference>
<dbReference type="PANTHER" id="PTHR36953">
    <property type="entry name" value="PROTEIN CBG07386-RELATED"/>
    <property type="match status" value="1"/>
</dbReference>
<dbReference type="eggNOG" id="ENOG502T3DR">
    <property type="taxonomic scope" value="Eukaryota"/>
</dbReference>
<dbReference type="AlphaFoldDB" id="Q8MP14"/>
<dbReference type="OMA" id="NHIWNDS"/>
<protein>
    <submittedName>
        <fullName evidence="2">DUF19 domain-containing protein</fullName>
    </submittedName>
</protein>
<feature type="signal peptide" evidence="1">
    <location>
        <begin position="1"/>
        <end position="20"/>
    </location>
</feature>
<dbReference type="PhylomeDB" id="Q8MP14"/>
<dbReference type="FunCoup" id="Q8MP14">
    <property type="interactions" value="171"/>
</dbReference>
<evidence type="ECO:0000313" key="2">
    <source>
        <dbReference type="EMBL" id="CCD61813.1"/>
    </source>
</evidence>
<dbReference type="Bgee" id="WBGene00020703">
    <property type="expression patterns" value="Expressed in larva and 3 other cell types or tissues"/>
</dbReference>
<keyword evidence="1" id="KW-0732">Signal</keyword>
<dbReference type="KEGG" id="cel:CELE_T22F7.4"/>
<dbReference type="RefSeq" id="NP_497208.2">
    <property type="nucleotide sequence ID" value="NM_064807.2"/>
</dbReference>
<dbReference type="UCSC" id="T22F7.4">
    <property type="organism name" value="c. elegans"/>
</dbReference>
<evidence type="ECO:0000313" key="3">
    <source>
        <dbReference type="Proteomes" id="UP000001940"/>
    </source>
</evidence>
<dbReference type="InParanoid" id="Q8MP14"/>
<keyword evidence="3" id="KW-1185">Reference proteome</keyword>
<dbReference type="SMR" id="Q8MP14"/>
<dbReference type="EMBL" id="BX284603">
    <property type="protein sequence ID" value="CCD61813.1"/>
    <property type="molecule type" value="Genomic_DNA"/>
</dbReference>
<dbReference type="PeptideAtlas" id="Q8MP14"/>
<sequence length="200" mass="24149">MKYLSMFYIFMYLSIQGLIAEEKVIFTDDQIMIIIDRICNKGFNCPKDTYATFTSPGRSTWKKEKIFESNLIKNYKNGLIEMSEIYPLFLKEFCCETLECFSRNCRFFQRPEEKALIKHVMKNFGANAPKLFELNLEELEEFREPVMHQIEHKTYENQKNPHYTAQVEDLFDYLHKHHDRILQRFKEVQKDESQEIQEKK</sequence>
<dbReference type="GeneID" id="188758"/>
<evidence type="ECO:0000256" key="1">
    <source>
        <dbReference type="SAM" id="SignalP"/>
    </source>
</evidence>
<organism evidence="2 3">
    <name type="scientific">Caenorhabditis elegans</name>
    <dbReference type="NCBI Taxonomy" id="6239"/>
    <lineage>
        <taxon>Eukaryota</taxon>
        <taxon>Metazoa</taxon>
        <taxon>Ecdysozoa</taxon>
        <taxon>Nematoda</taxon>
        <taxon>Chromadorea</taxon>
        <taxon>Rhabditida</taxon>
        <taxon>Rhabditina</taxon>
        <taxon>Rhabditomorpha</taxon>
        <taxon>Rhabditoidea</taxon>
        <taxon>Rhabditidae</taxon>
        <taxon>Peloderinae</taxon>
        <taxon>Caenorhabditis</taxon>
    </lineage>
</organism>
<dbReference type="AGR" id="WB:WBGene00020703"/>
<evidence type="ECO:0000313" key="4">
    <source>
        <dbReference type="WormBase" id="T22F7.4"/>
    </source>
</evidence>
<dbReference type="HOGENOM" id="CLU_099988_0_0_1"/>
<reference evidence="2 3" key="1">
    <citation type="journal article" date="1998" name="Science">
        <title>Genome sequence of the nematode C. elegans: a platform for investigating biology.</title>
        <authorList>
            <consortium name="The C. elegans sequencing consortium"/>
            <person name="Sulson J.E."/>
            <person name="Waterston R."/>
        </authorList>
    </citation>
    <scope>NUCLEOTIDE SEQUENCE [LARGE SCALE GENOMIC DNA]</scope>
    <source>
        <strain evidence="2 3">Bristol N2</strain>
    </source>
</reference>